<evidence type="ECO:0000256" key="4">
    <source>
        <dbReference type="ARBA" id="ARBA00023136"/>
    </source>
</evidence>
<sequence>MEEQNQTPQSVLPIQMKSGPGDVQENKILAIIGYLGILCLIPLLLKRDSQFAQYHGKQGVMLLIGWVVINVVMVVPILGWIVGFVGNIACLVLMIVGIVNAAQGQMKELPWIGKYAGKINL</sequence>
<evidence type="ECO:0000256" key="3">
    <source>
        <dbReference type="ARBA" id="ARBA00022989"/>
    </source>
</evidence>
<feature type="transmembrane region" description="Helical" evidence="5">
    <location>
        <begin position="28"/>
        <end position="47"/>
    </location>
</feature>
<evidence type="ECO:0000313" key="6">
    <source>
        <dbReference type="EMBL" id="KKQ27978.1"/>
    </source>
</evidence>
<organism evidence="6 7">
    <name type="scientific">Candidatus Magasanikbacteria bacterium GW2011_GWC2_37_14</name>
    <dbReference type="NCBI Taxonomy" id="1619046"/>
    <lineage>
        <taxon>Bacteria</taxon>
        <taxon>Candidatus Magasanikiibacteriota</taxon>
    </lineage>
</organism>
<dbReference type="AlphaFoldDB" id="A0A0G0GA32"/>
<gene>
    <name evidence="6" type="ORF">US42_C0003G0035</name>
</gene>
<feature type="transmembrane region" description="Helical" evidence="5">
    <location>
        <begin position="59"/>
        <end position="78"/>
    </location>
</feature>
<proteinExistence type="predicted"/>
<feature type="transmembrane region" description="Helical" evidence="5">
    <location>
        <begin position="84"/>
        <end position="102"/>
    </location>
</feature>
<evidence type="ECO:0000256" key="2">
    <source>
        <dbReference type="ARBA" id="ARBA00022692"/>
    </source>
</evidence>
<keyword evidence="4 5" id="KW-0472">Membrane</keyword>
<dbReference type="EMBL" id="LBSX01000003">
    <property type="protein sequence ID" value="KKQ27978.1"/>
    <property type="molecule type" value="Genomic_DNA"/>
</dbReference>
<comment type="subcellular location">
    <subcellularLocation>
        <location evidence="1">Membrane</location>
        <topology evidence="1">Multi-pass membrane protein</topology>
    </subcellularLocation>
</comment>
<dbReference type="InterPro" id="IPR019109">
    <property type="entry name" value="MamF_MmsF"/>
</dbReference>
<comment type="caution">
    <text evidence="6">The sequence shown here is derived from an EMBL/GenBank/DDBJ whole genome shotgun (WGS) entry which is preliminary data.</text>
</comment>
<dbReference type="STRING" id="1619046.US42_C0003G0035"/>
<reference evidence="6 7" key="1">
    <citation type="journal article" date="2015" name="Nature">
        <title>rRNA introns, odd ribosomes, and small enigmatic genomes across a large radiation of phyla.</title>
        <authorList>
            <person name="Brown C.T."/>
            <person name="Hug L.A."/>
            <person name="Thomas B.C."/>
            <person name="Sharon I."/>
            <person name="Castelle C.J."/>
            <person name="Singh A."/>
            <person name="Wilkins M.J."/>
            <person name="Williams K.H."/>
            <person name="Banfield J.F."/>
        </authorList>
    </citation>
    <scope>NUCLEOTIDE SEQUENCE [LARGE SCALE GENOMIC DNA]</scope>
</reference>
<name>A0A0G0GA32_9BACT</name>
<dbReference type="Pfam" id="PF09685">
    <property type="entry name" value="MamF_MmsF"/>
    <property type="match status" value="1"/>
</dbReference>
<keyword evidence="2 5" id="KW-0812">Transmembrane</keyword>
<evidence type="ECO:0000256" key="1">
    <source>
        <dbReference type="ARBA" id="ARBA00004141"/>
    </source>
</evidence>
<accession>A0A0G0GA32</accession>
<protein>
    <submittedName>
        <fullName evidence="6">Putative membrane protein</fullName>
    </submittedName>
</protein>
<evidence type="ECO:0000256" key="5">
    <source>
        <dbReference type="SAM" id="Phobius"/>
    </source>
</evidence>
<evidence type="ECO:0000313" key="7">
    <source>
        <dbReference type="Proteomes" id="UP000034849"/>
    </source>
</evidence>
<dbReference type="Proteomes" id="UP000034849">
    <property type="component" value="Unassembled WGS sequence"/>
</dbReference>
<keyword evidence="3 5" id="KW-1133">Transmembrane helix</keyword>